<dbReference type="InterPro" id="IPR036638">
    <property type="entry name" value="HLH_DNA-bd_sf"/>
</dbReference>
<dbReference type="GO" id="GO:0003677">
    <property type="term" value="F:DNA binding"/>
    <property type="evidence" value="ECO:0007669"/>
    <property type="project" value="UniProtKB-KW"/>
</dbReference>
<name>A0A8D7FG93_MUSAM</name>
<evidence type="ECO:0000313" key="9">
    <source>
        <dbReference type="EMBL" id="CAG1854576.1"/>
    </source>
</evidence>
<evidence type="ECO:0000259" key="8">
    <source>
        <dbReference type="PROSITE" id="PS50888"/>
    </source>
</evidence>
<keyword evidence="3" id="KW-0805">Transcription regulation</keyword>
<dbReference type="GO" id="GO:0003700">
    <property type="term" value="F:DNA-binding transcription factor activity"/>
    <property type="evidence" value="ECO:0007669"/>
    <property type="project" value="InterPro"/>
</dbReference>
<keyword evidence="4" id="KW-0238">DNA-binding</keyword>
<protein>
    <submittedName>
        <fullName evidence="9">(wild Malaysian banana) hypothetical protein</fullName>
    </submittedName>
</protein>
<comment type="similarity">
    <text evidence="2">Belongs to the bHLH protein family.</text>
</comment>
<dbReference type="SMART" id="SM00353">
    <property type="entry name" value="HLH"/>
    <property type="match status" value="1"/>
</dbReference>
<dbReference type="Pfam" id="PF23173">
    <property type="entry name" value="bHLH_SAC51"/>
    <property type="match status" value="1"/>
</dbReference>
<dbReference type="PANTHER" id="PTHR45914:SF54">
    <property type="entry name" value="OS08G0471401 PROTEIN"/>
    <property type="match status" value="1"/>
</dbReference>
<dbReference type="GO" id="GO:0046983">
    <property type="term" value="F:protein dimerization activity"/>
    <property type="evidence" value="ECO:0007669"/>
    <property type="project" value="InterPro"/>
</dbReference>
<dbReference type="OrthoDB" id="2017571at2759"/>
<evidence type="ECO:0000256" key="7">
    <source>
        <dbReference type="SAM" id="Coils"/>
    </source>
</evidence>
<reference evidence="9" key="1">
    <citation type="submission" date="2021-03" db="EMBL/GenBank/DDBJ databases">
        <authorList>
            <consortium name="Genoscope - CEA"/>
            <person name="William W."/>
        </authorList>
    </citation>
    <scope>NUCLEOTIDE SEQUENCE</scope>
    <source>
        <strain evidence="9">Doubled-haploid Pahang</strain>
    </source>
</reference>
<comment type="subcellular location">
    <subcellularLocation>
        <location evidence="1">Nucleus</location>
    </subcellularLocation>
</comment>
<evidence type="ECO:0000256" key="2">
    <source>
        <dbReference type="ARBA" id="ARBA00005510"/>
    </source>
</evidence>
<evidence type="ECO:0000256" key="3">
    <source>
        <dbReference type="ARBA" id="ARBA00023015"/>
    </source>
</evidence>
<dbReference type="InterPro" id="IPR045843">
    <property type="entry name" value="IND-like"/>
</dbReference>
<evidence type="ECO:0000256" key="1">
    <source>
        <dbReference type="ARBA" id="ARBA00004123"/>
    </source>
</evidence>
<organism evidence="9">
    <name type="scientific">Musa acuminata subsp. malaccensis</name>
    <name type="common">Wild banana</name>
    <name type="synonym">Musa malaccensis</name>
    <dbReference type="NCBI Taxonomy" id="214687"/>
    <lineage>
        <taxon>Eukaryota</taxon>
        <taxon>Viridiplantae</taxon>
        <taxon>Streptophyta</taxon>
        <taxon>Embryophyta</taxon>
        <taxon>Tracheophyta</taxon>
        <taxon>Spermatophyta</taxon>
        <taxon>Magnoliopsida</taxon>
        <taxon>Liliopsida</taxon>
        <taxon>Zingiberales</taxon>
        <taxon>Musaceae</taxon>
        <taxon>Musa</taxon>
    </lineage>
</organism>
<dbReference type="FunFam" id="4.10.280.10:FF:000053">
    <property type="entry name" value="BHLH transcription factor"/>
    <property type="match status" value="1"/>
</dbReference>
<evidence type="ECO:0000256" key="5">
    <source>
        <dbReference type="ARBA" id="ARBA00023163"/>
    </source>
</evidence>
<dbReference type="PANTHER" id="PTHR45914">
    <property type="entry name" value="TRANSCRIPTION FACTOR HEC3-RELATED"/>
    <property type="match status" value="1"/>
</dbReference>
<dbReference type="Gene3D" id="4.10.280.10">
    <property type="entry name" value="Helix-loop-helix DNA-binding domain"/>
    <property type="match status" value="1"/>
</dbReference>
<sequence length="242" mass="25669">MDVDYLSSPTEAQMDLTTMVREMENLSGLSEAPLQPSESYSGGPSSHAFCSAGASTSLLVGGAPSSSAFGGPQDLLAPVFSNSPAAAELALRGASHGCGRRPSVAAMREMIFRIAAMQPIHIDPESVRPPKRRNVKISKDPQSVAARHRRERISERIRILQQLVPGGTKMDTASMLDEAIHYMKFLKSQLQSLQRAAAAHRGAGAAGNADFSMHGTGSSDGSCSFFLKGDGAPEQGFTMNTF</sequence>
<feature type="coiled-coil region" evidence="7">
    <location>
        <begin position="176"/>
        <end position="203"/>
    </location>
</feature>
<dbReference type="GO" id="GO:0005634">
    <property type="term" value="C:nucleus"/>
    <property type="evidence" value="ECO:0007669"/>
    <property type="project" value="UniProtKB-SubCell"/>
</dbReference>
<dbReference type="InterPro" id="IPR011598">
    <property type="entry name" value="bHLH_dom"/>
</dbReference>
<feature type="domain" description="BHLH" evidence="8">
    <location>
        <begin position="137"/>
        <end position="186"/>
    </location>
</feature>
<accession>A0A8D7FG93</accession>
<evidence type="ECO:0000256" key="6">
    <source>
        <dbReference type="ARBA" id="ARBA00023242"/>
    </source>
</evidence>
<keyword evidence="5" id="KW-0804">Transcription</keyword>
<dbReference type="KEGG" id="mus:103969917"/>
<gene>
    <name evidence="9" type="ORF">GSMUA_328020.1</name>
</gene>
<dbReference type="AlphaFoldDB" id="A0A8D7FG93"/>
<keyword evidence="7" id="KW-0175">Coiled coil</keyword>
<dbReference type="EMBL" id="HG996476">
    <property type="protein sequence ID" value="CAG1854576.1"/>
    <property type="molecule type" value="Genomic_DNA"/>
</dbReference>
<keyword evidence="6" id="KW-0539">Nucleus</keyword>
<dbReference type="PROSITE" id="PS50888">
    <property type="entry name" value="BHLH"/>
    <property type="match status" value="1"/>
</dbReference>
<dbReference type="SUPFAM" id="SSF47459">
    <property type="entry name" value="HLH, helix-loop-helix DNA-binding domain"/>
    <property type="match status" value="1"/>
</dbReference>
<proteinExistence type="inferred from homology"/>
<evidence type="ECO:0000256" key="4">
    <source>
        <dbReference type="ARBA" id="ARBA00023125"/>
    </source>
</evidence>